<gene>
    <name evidence="3" type="ORF">Tpal_1148</name>
</gene>
<dbReference type="EMBL" id="FJNE01000003">
    <property type="protein sequence ID" value="CZQ89545.1"/>
    <property type="molecule type" value="Genomic_DNA"/>
</dbReference>
<keyword evidence="4" id="KW-1185">Reference proteome</keyword>
<keyword evidence="1" id="KW-0378">Hydrolase</keyword>
<evidence type="ECO:0000256" key="1">
    <source>
        <dbReference type="ARBA" id="ARBA00022801"/>
    </source>
</evidence>
<dbReference type="AlphaFoldDB" id="A0A143YFN9"/>
<dbReference type="InterPro" id="IPR036866">
    <property type="entry name" value="RibonucZ/Hydroxyglut_hydro"/>
</dbReference>
<sequence>MATNKQAVPPPTVFFGEEAFQPIDHTEVRWLGSGGMFVNTRGTCIMMDPMLKDFDMPLLIDMPIVPEEVPHLDAVLITHSDNDHYSVPTLHALEHVSKAFHGPHYVAELMQAEGFPANGHDIGDTFEVGPAKITLTPADHAWQNEKAKYNYRVFRLEDYCGFWIETQDGIIWAPGDSRLMKEHLKMPQPDAILFDFSDNEWHIGLEGAIQMANTYPEAHLILCHWGTVDAPDMNVFNADPQSLYSRVVNPERIHAYAPGQPFSLKKSNQ</sequence>
<reference evidence="3 4" key="1">
    <citation type="submission" date="2016-02" db="EMBL/GenBank/DDBJ databases">
        <authorList>
            <person name="Wen L."/>
            <person name="He K."/>
            <person name="Yang H."/>
        </authorList>
    </citation>
    <scope>NUCLEOTIDE SEQUENCE [LARGE SCALE GENOMIC DNA]</scope>
    <source>
        <strain evidence="3">Trichococcus palustris</strain>
    </source>
</reference>
<dbReference type="PANTHER" id="PTHR43546:SF9">
    <property type="entry name" value="L-ASCORBATE-6-PHOSPHATE LACTONASE ULAG-RELATED"/>
    <property type="match status" value="1"/>
</dbReference>
<dbReference type="Pfam" id="PF12706">
    <property type="entry name" value="Lactamase_B_2"/>
    <property type="match status" value="1"/>
</dbReference>
<name>A0A143YFN9_9LACT</name>
<dbReference type="Proteomes" id="UP000242754">
    <property type="component" value="Unassembled WGS sequence"/>
</dbReference>
<protein>
    <recommendedName>
        <fullName evidence="2">Metallo-beta-lactamase domain-containing protein</fullName>
    </recommendedName>
</protein>
<feature type="domain" description="Metallo-beta-lactamase" evidence="2">
    <location>
        <begin position="58"/>
        <end position="225"/>
    </location>
</feature>
<proteinExistence type="predicted"/>
<dbReference type="InterPro" id="IPR050114">
    <property type="entry name" value="UPF0173_UPF0282_UlaG_hydrolase"/>
</dbReference>
<evidence type="ECO:0000259" key="2">
    <source>
        <dbReference type="Pfam" id="PF12706"/>
    </source>
</evidence>
<dbReference type="RefSeq" id="WP_087032428.1">
    <property type="nucleotide sequence ID" value="NZ_FJNE01000003.1"/>
</dbReference>
<dbReference type="InterPro" id="IPR001279">
    <property type="entry name" value="Metallo-B-lactamas"/>
</dbReference>
<organism evidence="3 4">
    <name type="scientific">Trichococcus palustris</name>
    <dbReference type="NCBI Taxonomy" id="140314"/>
    <lineage>
        <taxon>Bacteria</taxon>
        <taxon>Bacillati</taxon>
        <taxon>Bacillota</taxon>
        <taxon>Bacilli</taxon>
        <taxon>Lactobacillales</taxon>
        <taxon>Carnobacteriaceae</taxon>
        <taxon>Trichococcus</taxon>
    </lineage>
</organism>
<dbReference type="PANTHER" id="PTHR43546">
    <property type="entry name" value="UPF0173 METAL-DEPENDENT HYDROLASE MJ1163-RELATED"/>
    <property type="match status" value="1"/>
</dbReference>
<evidence type="ECO:0000313" key="4">
    <source>
        <dbReference type="Proteomes" id="UP000242754"/>
    </source>
</evidence>
<dbReference type="OrthoDB" id="9789133at2"/>
<dbReference type="STRING" id="140314.SAMN04488076_12420"/>
<dbReference type="GO" id="GO:0016787">
    <property type="term" value="F:hydrolase activity"/>
    <property type="evidence" value="ECO:0007669"/>
    <property type="project" value="UniProtKB-KW"/>
</dbReference>
<accession>A0A143YFN9</accession>
<dbReference type="Gene3D" id="3.60.15.10">
    <property type="entry name" value="Ribonuclease Z/Hydroxyacylglutathione hydrolase-like"/>
    <property type="match status" value="1"/>
</dbReference>
<evidence type="ECO:0000313" key="3">
    <source>
        <dbReference type="EMBL" id="CZQ89545.1"/>
    </source>
</evidence>
<dbReference type="SUPFAM" id="SSF56281">
    <property type="entry name" value="Metallo-hydrolase/oxidoreductase"/>
    <property type="match status" value="1"/>
</dbReference>